<proteinExistence type="predicted"/>
<dbReference type="Pfam" id="PF01266">
    <property type="entry name" value="DAO"/>
    <property type="match status" value="1"/>
</dbReference>
<dbReference type="Gene3D" id="3.50.50.60">
    <property type="entry name" value="FAD/NAD(P)-binding domain"/>
    <property type="match status" value="1"/>
</dbReference>
<dbReference type="Gene3D" id="3.30.9.10">
    <property type="entry name" value="D-Amino Acid Oxidase, subunit A, domain 2"/>
    <property type="match status" value="1"/>
</dbReference>
<dbReference type="InterPro" id="IPR036188">
    <property type="entry name" value="FAD/NAD-bd_sf"/>
</dbReference>
<sequence length="365" mass="38749">VNVVILGAGVIGSAIAYYLSRKGLPATVIERCGIACAASGKSGGFLARDWCVGQPQEQLALLSFDLHSDLPRELSQDYGYRRVNTYQVALSDRRTMTSRHLTGAGDWIDGTAPVQQQLGDTTTTAQLHPGEFTRALMNGACQNGANVIVGTVETIEFDHVQNKVTGVFVDNERIAADAVVIAMGPWSILATQWLSLPAVYGLKGYSITLAPSGPVAAEALFLDYEDAEGERHGPELVPRADGEVYLCGFSSDQPLPLAPEDVSVDPGACERLRKLAGRISSTLTDATVTRQQACYRPICVDAMPLIGPVPGTPGAYIATGHNCWGILNAPGTGMAMAELIAEGQSKTLDISRLTPGRLPSHHYGS</sequence>
<dbReference type="PANTHER" id="PTHR13847:SF150">
    <property type="entry name" value="OXIDOREDUCTASE TDA3-RELATED"/>
    <property type="match status" value="1"/>
</dbReference>
<dbReference type="PANTHER" id="PTHR13847">
    <property type="entry name" value="SARCOSINE DEHYDROGENASE-RELATED"/>
    <property type="match status" value="1"/>
</dbReference>
<gene>
    <name evidence="2" type="ORF">METZ01_LOCUS104215</name>
</gene>
<dbReference type="InterPro" id="IPR006076">
    <property type="entry name" value="FAD-dep_OxRdtase"/>
</dbReference>
<organism evidence="2">
    <name type="scientific">marine metagenome</name>
    <dbReference type="NCBI Taxonomy" id="408172"/>
    <lineage>
        <taxon>unclassified sequences</taxon>
        <taxon>metagenomes</taxon>
        <taxon>ecological metagenomes</taxon>
    </lineage>
</organism>
<dbReference type="AlphaFoldDB" id="A0A381WGD1"/>
<reference evidence="2" key="1">
    <citation type="submission" date="2018-05" db="EMBL/GenBank/DDBJ databases">
        <authorList>
            <person name="Lanie J.A."/>
            <person name="Ng W.-L."/>
            <person name="Kazmierczak K.M."/>
            <person name="Andrzejewski T.M."/>
            <person name="Davidsen T.M."/>
            <person name="Wayne K.J."/>
            <person name="Tettelin H."/>
            <person name="Glass J.I."/>
            <person name="Rusch D."/>
            <person name="Podicherti R."/>
            <person name="Tsui H.-C.T."/>
            <person name="Winkler M.E."/>
        </authorList>
    </citation>
    <scope>NUCLEOTIDE SEQUENCE</scope>
</reference>
<dbReference type="SUPFAM" id="SSF51905">
    <property type="entry name" value="FAD/NAD(P)-binding domain"/>
    <property type="match status" value="1"/>
</dbReference>
<evidence type="ECO:0000313" key="2">
    <source>
        <dbReference type="EMBL" id="SVA51361.1"/>
    </source>
</evidence>
<feature type="domain" description="FAD dependent oxidoreductase" evidence="1">
    <location>
        <begin position="3"/>
        <end position="339"/>
    </location>
</feature>
<protein>
    <recommendedName>
        <fullName evidence="1">FAD dependent oxidoreductase domain-containing protein</fullName>
    </recommendedName>
</protein>
<dbReference type="GO" id="GO:0005737">
    <property type="term" value="C:cytoplasm"/>
    <property type="evidence" value="ECO:0007669"/>
    <property type="project" value="TreeGrafter"/>
</dbReference>
<dbReference type="EMBL" id="UINC01011672">
    <property type="protein sequence ID" value="SVA51361.1"/>
    <property type="molecule type" value="Genomic_DNA"/>
</dbReference>
<name>A0A381WGD1_9ZZZZ</name>
<accession>A0A381WGD1</accession>
<evidence type="ECO:0000259" key="1">
    <source>
        <dbReference type="Pfam" id="PF01266"/>
    </source>
</evidence>
<feature type="non-terminal residue" evidence="2">
    <location>
        <position position="1"/>
    </location>
</feature>